<evidence type="ECO:0000313" key="1">
    <source>
        <dbReference type="EMBL" id="MEC0276791.1"/>
    </source>
</evidence>
<name>A0AAW9NJ35_9BACI</name>
<evidence type="ECO:0000313" key="2">
    <source>
        <dbReference type="Proteomes" id="UP001307168"/>
    </source>
</evidence>
<dbReference type="RefSeq" id="WP_367408332.1">
    <property type="nucleotide sequence ID" value="NZ_JARNBH010000042.1"/>
</dbReference>
<sequence>MANLPMLPFGLSKFNQQKIEQLANRVIVFVIPARVKSGVQPNEIRFPWKGDVVDVYATCRVPGEIDYTLLKVQKISVQDFNETSTDPIGWVDIAQNCRLDATARIVTPSMTLVNTAVNPNDHFRVIVDELDDAIRDITLEITIKTDFLD</sequence>
<keyword evidence="2" id="KW-1185">Reference proteome</keyword>
<reference evidence="1 2" key="1">
    <citation type="submission" date="2023-03" db="EMBL/GenBank/DDBJ databases">
        <title>Bacillus Genome Sequencing.</title>
        <authorList>
            <person name="Dunlap C."/>
        </authorList>
    </citation>
    <scope>NUCLEOTIDE SEQUENCE [LARGE SCALE GENOMIC DNA]</scope>
    <source>
        <strain evidence="1 2">B-41290</strain>
    </source>
</reference>
<organism evidence="1 2">
    <name type="scientific">Peribacillus castrilensis</name>
    <dbReference type="NCBI Taxonomy" id="2897690"/>
    <lineage>
        <taxon>Bacteria</taxon>
        <taxon>Bacillati</taxon>
        <taxon>Bacillota</taxon>
        <taxon>Bacilli</taxon>
        <taxon>Bacillales</taxon>
        <taxon>Bacillaceae</taxon>
        <taxon>Peribacillus</taxon>
    </lineage>
</organism>
<accession>A0AAW9NJ35</accession>
<dbReference type="AlphaFoldDB" id="A0AAW9NJ35"/>
<protein>
    <submittedName>
        <fullName evidence="1">Uncharacterized protein</fullName>
    </submittedName>
</protein>
<dbReference type="EMBL" id="JARNBH010000042">
    <property type="protein sequence ID" value="MEC0276791.1"/>
    <property type="molecule type" value="Genomic_DNA"/>
</dbReference>
<comment type="caution">
    <text evidence="1">The sequence shown here is derived from an EMBL/GenBank/DDBJ whole genome shotgun (WGS) entry which is preliminary data.</text>
</comment>
<gene>
    <name evidence="1" type="ORF">P4706_27770</name>
</gene>
<proteinExistence type="predicted"/>
<dbReference type="Proteomes" id="UP001307168">
    <property type="component" value="Unassembled WGS sequence"/>
</dbReference>